<dbReference type="PANTHER" id="PTHR24252:SF7">
    <property type="entry name" value="HYALIN"/>
    <property type="match status" value="1"/>
</dbReference>
<evidence type="ECO:0000313" key="5">
    <source>
        <dbReference type="EMBL" id="KAG7344255.1"/>
    </source>
</evidence>
<feature type="domain" description="Peptidase S1" evidence="4">
    <location>
        <begin position="43"/>
        <end position="293"/>
    </location>
</feature>
<evidence type="ECO:0000256" key="2">
    <source>
        <dbReference type="SAM" id="MobiDB-lite"/>
    </source>
</evidence>
<dbReference type="Pfam" id="PF00089">
    <property type="entry name" value="Trypsin"/>
    <property type="match status" value="2"/>
</dbReference>
<evidence type="ECO:0000256" key="3">
    <source>
        <dbReference type="SAM" id="SignalP"/>
    </source>
</evidence>
<keyword evidence="6" id="KW-1185">Reference proteome</keyword>
<reference evidence="5" key="1">
    <citation type="journal article" date="2021" name="Sci. Rep.">
        <title>Diploid genomic architecture of Nitzschia inconspicua, an elite biomass production diatom.</title>
        <authorList>
            <person name="Oliver A."/>
            <person name="Podell S."/>
            <person name="Pinowska A."/>
            <person name="Traller J.C."/>
            <person name="Smith S.R."/>
            <person name="McClure R."/>
            <person name="Beliaev A."/>
            <person name="Bohutskyi P."/>
            <person name="Hill E.A."/>
            <person name="Rabines A."/>
            <person name="Zheng H."/>
            <person name="Allen L.Z."/>
            <person name="Kuo A."/>
            <person name="Grigoriev I.V."/>
            <person name="Allen A.E."/>
            <person name="Hazlebeck D."/>
            <person name="Allen E.E."/>
        </authorList>
    </citation>
    <scope>NUCLEOTIDE SEQUENCE</scope>
    <source>
        <strain evidence="5">Hildebrandi</strain>
    </source>
</reference>
<sequence>MYATTFNVVALLAVMATPECRAIRSSGSITYRTFQDDELPSEIVAASLGEFPFFAQWGGCAATLIWEDILLTSAACGILESDELLVGAYASMKEENDAVKRQVLKRRSHPDFDPTTFINNFMVMKLNQPVNTTSTAAISQYRELSDDAELVVVGFGSTAARIQISKLDGDVFEHTVIDTSEVLRFGNDDGPMIRMNDAVLQKKEASIVPYEDCNSDSQFAGFIDNRTMICAGNRNDGSDICFGESGGPLCLMDGGRCIQIGIVSFGTTCATRDRAAVYSRVSSAYDWIKHQICDLSDNPPDDCASPITTQNPAAAATASSIDDSDTAYIEPSVALTDDISGRHNSNIPSERPSIIPSNQPSDVPSNLSSQPSSLLSNQTLTSPLSGEDIDVASSTIMPISLQTPTPTLQPPTKVSQSLDPNNIRTEYILLHDSISSEMPTEVPSNVVNDPSPTEEYKQRLFALAREDVTRMKERLMTSSTYFKDPLTTKSSNFPSIQDSINHILLPDRSVSVSLTDHESTIKDGEAPQNRKLQENFETLIFPAVSPLDGTDVPEQRFLESALPRLSSDGGLPDGIHLFLWVDYPPNQILGPCEGNCHVDADCEKGLSCYSKPNGVPMEVPGCIGIDSSSTGFCVFQGLNLGFLSAITPDGVNLFTWKDNPPNQLLGPCEGDCDHDSDCEAGLYCFHKAPGQVVDVPGCKGTDTSNTDFCVRKTTRMPTRQPTRQPTRRPTLMPTNQPARKPTPMPTRQPTPRPTPMPTRQPTRKPTPIPTKQPTRRPTPTPTKQPTRRPTPNPASHLPELFVFPENPPKDSDMPLQLCQGDCDRDSDCAEGLICYTRKENDNTIPWCSGLSFSRTDFCTYPQVSRPPTSPPTKVPTRFPTSQPTRLPTKAPTHPPFHGPTKSPIKRPTIAPTLRPTPRPTGPKVSVTLSIYFDPWPEETSWTIKTMDGKVVASVPPGTYTAPMDQVHVTIMVNEGVSYMLTVADTTGDGIAGIGNLFEVTLTRRPEIILLQGEGSFAERHVETFYVPRREELPTASPTFSPAPTMVSVAVFLTIHFDSWNQETAWQIVAQENPNLIWAEAGFDTYRAGATVTEKILLPPRRSYIFIIKDFFEDGIDGGSYKMVAADGKVLFEGDGNFGAERQHQFAL</sequence>
<dbReference type="PROSITE" id="PS50240">
    <property type="entry name" value="TRYPSIN_DOM"/>
    <property type="match status" value="1"/>
</dbReference>
<organism evidence="5 6">
    <name type="scientific">Nitzschia inconspicua</name>
    <dbReference type="NCBI Taxonomy" id="303405"/>
    <lineage>
        <taxon>Eukaryota</taxon>
        <taxon>Sar</taxon>
        <taxon>Stramenopiles</taxon>
        <taxon>Ochrophyta</taxon>
        <taxon>Bacillariophyta</taxon>
        <taxon>Bacillariophyceae</taxon>
        <taxon>Bacillariophycidae</taxon>
        <taxon>Bacillariales</taxon>
        <taxon>Bacillariaceae</taxon>
        <taxon>Nitzschia</taxon>
    </lineage>
</organism>
<feature type="compositionally biased region" description="Low complexity" evidence="2">
    <location>
        <begin position="715"/>
        <end position="739"/>
    </location>
</feature>
<dbReference type="PANTHER" id="PTHR24252">
    <property type="entry name" value="ACROSIN-RELATED"/>
    <property type="match status" value="1"/>
</dbReference>
<dbReference type="Proteomes" id="UP000693970">
    <property type="component" value="Unassembled WGS sequence"/>
</dbReference>
<dbReference type="SMART" id="SM00020">
    <property type="entry name" value="Tryp_SPc"/>
    <property type="match status" value="1"/>
</dbReference>
<protein>
    <submittedName>
        <fullName evidence="5">Trypsin</fullName>
    </submittedName>
</protein>
<evidence type="ECO:0000259" key="4">
    <source>
        <dbReference type="PROSITE" id="PS50240"/>
    </source>
</evidence>
<dbReference type="InterPro" id="IPR001254">
    <property type="entry name" value="Trypsin_dom"/>
</dbReference>
<dbReference type="CDD" id="cd00190">
    <property type="entry name" value="Tryp_SPc"/>
    <property type="match status" value="1"/>
</dbReference>
<gene>
    <name evidence="5" type="ORF">IV203_022263</name>
</gene>
<feature type="compositionally biased region" description="Polar residues" evidence="2">
    <location>
        <begin position="355"/>
        <end position="364"/>
    </location>
</feature>
<feature type="region of interest" description="Disordered" evidence="2">
    <location>
        <begin position="863"/>
        <end position="920"/>
    </location>
</feature>
<keyword evidence="1" id="KW-1015">Disulfide bond</keyword>
<name>A0A9K3KIC3_9STRA</name>
<comment type="caution">
    <text evidence="5">The sequence shown here is derived from an EMBL/GenBank/DDBJ whole genome shotgun (WGS) entry which is preliminary data.</text>
</comment>
<dbReference type="GO" id="GO:0004252">
    <property type="term" value="F:serine-type endopeptidase activity"/>
    <property type="evidence" value="ECO:0007669"/>
    <property type="project" value="InterPro"/>
</dbReference>
<accession>A0A9K3KIC3</accession>
<evidence type="ECO:0000256" key="1">
    <source>
        <dbReference type="ARBA" id="ARBA00023157"/>
    </source>
</evidence>
<feature type="region of interest" description="Disordered" evidence="2">
    <location>
        <begin position="697"/>
        <end position="798"/>
    </location>
</feature>
<dbReference type="EMBL" id="JAGRRH010000023">
    <property type="protein sequence ID" value="KAG7344255.1"/>
    <property type="molecule type" value="Genomic_DNA"/>
</dbReference>
<feature type="signal peptide" evidence="3">
    <location>
        <begin position="1"/>
        <end position="22"/>
    </location>
</feature>
<proteinExistence type="predicted"/>
<dbReference type="OrthoDB" id="546450at2759"/>
<feature type="compositionally biased region" description="Pro residues" evidence="2">
    <location>
        <begin position="740"/>
        <end position="792"/>
    </location>
</feature>
<feature type="compositionally biased region" description="Low complexity" evidence="2">
    <location>
        <begin position="365"/>
        <end position="381"/>
    </location>
</feature>
<dbReference type="AlphaFoldDB" id="A0A9K3KIC3"/>
<keyword evidence="3" id="KW-0732">Signal</keyword>
<evidence type="ECO:0000313" key="6">
    <source>
        <dbReference type="Proteomes" id="UP000693970"/>
    </source>
</evidence>
<feature type="region of interest" description="Disordered" evidence="2">
    <location>
        <begin position="337"/>
        <end position="381"/>
    </location>
</feature>
<dbReference type="GO" id="GO:0006508">
    <property type="term" value="P:proteolysis"/>
    <property type="evidence" value="ECO:0007669"/>
    <property type="project" value="InterPro"/>
</dbReference>
<feature type="chain" id="PRO_5039902189" evidence="3">
    <location>
        <begin position="23"/>
        <end position="1147"/>
    </location>
</feature>
<reference evidence="5" key="2">
    <citation type="submission" date="2021-04" db="EMBL/GenBank/DDBJ databases">
        <authorList>
            <person name="Podell S."/>
        </authorList>
    </citation>
    <scope>NUCLEOTIDE SEQUENCE</scope>
    <source>
        <strain evidence="5">Hildebrandi</strain>
    </source>
</reference>